<reference evidence="1 2" key="1">
    <citation type="submission" date="2013-11" db="EMBL/GenBank/DDBJ databases">
        <title>The Damaraland mole rat (Fukomys damarensis) genome and evolution of African mole rats.</title>
        <authorList>
            <person name="Gladyshev V.N."/>
            <person name="Fang X."/>
        </authorList>
    </citation>
    <scope>NUCLEOTIDE SEQUENCE [LARGE SCALE GENOMIC DNA]</scope>
    <source>
        <tissue evidence="1">Liver</tissue>
    </source>
</reference>
<name>A0A091E0Q1_FUKDA</name>
<dbReference type="Proteomes" id="UP000028990">
    <property type="component" value="Unassembled WGS sequence"/>
</dbReference>
<accession>A0A091E0Q1</accession>
<dbReference type="SUPFAM" id="SSF52540">
    <property type="entry name" value="P-loop containing nucleoside triphosphate hydrolases"/>
    <property type="match status" value="1"/>
</dbReference>
<dbReference type="Gene3D" id="3.40.50.300">
    <property type="entry name" value="P-loop containing nucleotide triphosphate hydrolases"/>
    <property type="match status" value="1"/>
</dbReference>
<evidence type="ECO:0000313" key="1">
    <source>
        <dbReference type="EMBL" id="KFO36243.1"/>
    </source>
</evidence>
<sequence>MKQLLHLEILYLSYEILIRSCTELNQQDEDLQKMEELAQKMEIWFGQFFDHVIVNDNLQDTCAQLLSAIRKAQEEPQWVSATWISSDMEAVGPLV</sequence>
<dbReference type="EMBL" id="KN121519">
    <property type="protein sequence ID" value="KFO36243.1"/>
    <property type="molecule type" value="Genomic_DNA"/>
</dbReference>
<dbReference type="PANTHER" id="PTHR23122">
    <property type="entry name" value="MEMBRANE-ASSOCIATED GUANYLATE KINASE MAGUK"/>
    <property type="match status" value="1"/>
</dbReference>
<gene>
    <name evidence="1" type="ORF">H920_02338</name>
</gene>
<dbReference type="AlphaFoldDB" id="A0A091E0Q1"/>
<dbReference type="InterPro" id="IPR027417">
    <property type="entry name" value="P-loop_NTPase"/>
</dbReference>
<organism evidence="1 2">
    <name type="scientific">Fukomys damarensis</name>
    <name type="common">Damaraland mole rat</name>
    <name type="synonym">Cryptomys damarensis</name>
    <dbReference type="NCBI Taxonomy" id="885580"/>
    <lineage>
        <taxon>Eukaryota</taxon>
        <taxon>Metazoa</taxon>
        <taxon>Chordata</taxon>
        <taxon>Craniata</taxon>
        <taxon>Vertebrata</taxon>
        <taxon>Euteleostomi</taxon>
        <taxon>Mammalia</taxon>
        <taxon>Eutheria</taxon>
        <taxon>Euarchontoglires</taxon>
        <taxon>Glires</taxon>
        <taxon>Rodentia</taxon>
        <taxon>Hystricomorpha</taxon>
        <taxon>Bathyergidae</taxon>
        <taxon>Fukomys</taxon>
    </lineage>
</organism>
<evidence type="ECO:0000313" key="2">
    <source>
        <dbReference type="Proteomes" id="UP000028990"/>
    </source>
</evidence>
<protein>
    <submittedName>
        <fullName evidence="1">MAGUK p55 subfamily member 4</fullName>
    </submittedName>
</protein>
<keyword evidence="2" id="KW-1185">Reference proteome</keyword>
<dbReference type="InterPro" id="IPR050716">
    <property type="entry name" value="MAGUK"/>
</dbReference>
<proteinExistence type="predicted"/>